<feature type="domain" description="DUF7834" evidence="2">
    <location>
        <begin position="193"/>
        <end position="429"/>
    </location>
</feature>
<gene>
    <name evidence="3" type="ORF">SAMN05216400_0295</name>
</gene>
<evidence type="ECO:0000313" key="4">
    <source>
        <dbReference type="Proteomes" id="UP000183162"/>
    </source>
</evidence>
<organism evidence="3 4">
    <name type="scientific">Streptococcus equinus</name>
    <name type="common">Streptococcus bovis</name>
    <dbReference type="NCBI Taxonomy" id="1335"/>
    <lineage>
        <taxon>Bacteria</taxon>
        <taxon>Bacillati</taxon>
        <taxon>Bacillota</taxon>
        <taxon>Bacilli</taxon>
        <taxon>Lactobacillales</taxon>
        <taxon>Streptococcaceae</taxon>
        <taxon>Streptococcus</taxon>
    </lineage>
</organism>
<dbReference type="InterPro" id="IPR004919">
    <property type="entry name" value="GmrSD_N"/>
</dbReference>
<name>A0A1G9IR85_STREI</name>
<dbReference type="PANTHER" id="PTHR35149">
    <property type="entry name" value="SLL5132 PROTEIN"/>
    <property type="match status" value="1"/>
</dbReference>
<sequence>MAHTDEITFKGMSLGEVLANSWLNIPNYQRPYSWKAKNVRNLFYDIKEAKQKENYHLGTLILHENDKTIDIVDGQQRLISVALFLKAMERSTGEKYLGAQHLLEQEYSEQSCQHAKENFEEWQRLIESEGKDEAEKILEFLLKKCEVSVITMPKDHLAEAFQLFDSQNNRGKSLEPHDLLKAYHLRSIDSPKEDDIKNWEEAVSDEQLPLKELFNHYLFRMRRWFHGETGLTKVNNKSYLRFTEAYIDDFKGNDLSQDYPYLSLYKTLEEKNIDFPKSLLMPIINGKIFFEYISDAHQKIKYCQVQQKKRDSENLSNCLDFENYGLDDKVLAVLTSKKSRYNRNRNLFENLLMLYVDRFGESKVDKSVLELIYVWAYYPRIKMSAIYDTTQANYAVGKKLRDRHDFQNVFQLLQQSSTPEAFKMNFDHEIFENISIQDIYEKEESKK</sequence>
<dbReference type="AlphaFoldDB" id="A0A1G9IR85"/>
<protein>
    <submittedName>
        <fullName evidence="3">Uncharacterized protein</fullName>
    </submittedName>
</protein>
<dbReference type="Proteomes" id="UP000183162">
    <property type="component" value="Unassembled WGS sequence"/>
</dbReference>
<dbReference type="InterPro" id="IPR057156">
    <property type="entry name" value="DUF7834"/>
</dbReference>
<feature type="domain" description="GmrSD restriction endonucleases N-terminal" evidence="1">
    <location>
        <begin position="16"/>
        <end position="184"/>
    </location>
</feature>
<reference evidence="3 4" key="1">
    <citation type="submission" date="2016-10" db="EMBL/GenBank/DDBJ databases">
        <authorList>
            <person name="de Groot N.N."/>
        </authorList>
    </citation>
    <scope>NUCLEOTIDE SEQUENCE [LARGE SCALE GENOMIC DNA]</scope>
    <source>
        <strain evidence="3 4">Sb09</strain>
    </source>
</reference>
<dbReference type="EMBL" id="FNGX01000001">
    <property type="protein sequence ID" value="SDL27575.1"/>
    <property type="molecule type" value="Genomic_DNA"/>
</dbReference>
<accession>A0A1G9IR85</accession>
<dbReference type="Pfam" id="PF25202">
    <property type="entry name" value="DUF7834"/>
    <property type="match status" value="1"/>
</dbReference>
<dbReference type="RefSeq" id="WP_074566082.1">
    <property type="nucleotide sequence ID" value="NZ_FNGX01000001.1"/>
</dbReference>
<evidence type="ECO:0000259" key="1">
    <source>
        <dbReference type="Pfam" id="PF03235"/>
    </source>
</evidence>
<proteinExistence type="predicted"/>
<evidence type="ECO:0000313" key="3">
    <source>
        <dbReference type="EMBL" id="SDL27575.1"/>
    </source>
</evidence>
<dbReference type="Pfam" id="PF03235">
    <property type="entry name" value="GmrSD_N"/>
    <property type="match status" value="1"/>
</dbReference>
<dbReference type="OrthoDB" id="9798761at2"/>
<evidence type="ECO:0000259" key="2">
    <source>
        <dbReference type="Pfam" id="PF25202"/>
    </source>
</evidence>
<dbReference type="PANTHER" id="PTHR35149:SF2">
    <property type="entry name" value="DUF262 DOMAIN-CONTAINING PROTEIN"/>
    <property type="match status" value="1"/>
</dbReference>